<dbReference type="PANTHER" id="PTHR45398">
    <property type="match status" value="1"/>
</dbReference>
<dbReference type="SUPFAM" id="SSF56801">
    <property type="entry name" value="Acetyl-CoA synthetase-like"/>
    <property type="match status" value="1"/>
</dbReference>
<name>A0ABS1FUW6_9FLAO</name>
<organism evidence="2 3">
    <name type="scientific">Chryseobacterium paridis</name>
    <dbReference type="NCBI Taxonomy" id="2800328"/>
    <lineage>
        <taxon>Bacteria</taxon>
        <taxon>Pseudomonadati</taxon>
        <taxon>Bacteroidota</taxon>
        <taxon>Flavobacteriia</taxon>
        <taxon>Flavobacteriales</taxon>
        <taxon>Weeksellaceae</taxon>
        <taxon>Chryseobacterium group</taxon>
        <taxon>Chryseobacterium</taxon>
    </lineage>
</organism>
<dbReference type="EMBL" id="JAENHK010000010">
    <property type="protein sequence ID" value="MBK1896202.1"/>
    <property type="molecule type" value="Genomic_DNA"/>
</dbReference>
<evidence type="ECO:0000259" key="1">
    <source>
        <dbReference type="PROSITE" id="PS50075"/>
    </source>
</evidence>
<dbReference type="Pfam" id="PF00550">
    <property type="entry name" value="PP-binding"/>
    <property type="match status" value="1"/>
</dbReference>
<dbReference type="InterPro" id="IPR000873">
    <property type="entry name" value="AMP-dep_synth/lig_dom"/>
</dbReference>
<sequence length="2053" mass="234551">MLNLLEELKDKNIHISVKDNNLVIDTTEDIEESLIKRIRVYKEEIISYILKHNSNSIAKHTSAGEDHPVSDAQKRLWLQSLTEEGSKSYHINLPIEFPSSYDPQVMKLAVLQLIKNFEIFRTVFHFNDQGEVRQIVLEENNVGFDVEVIDLKRELADIRSIEEQVKNLNSQAFDLGKGPLLRCKIFELKDKIVTYFIFHHIIIDGVSLNVVKQNILSYYHAIVHSEEISGPKLQYLDYTYWKLAGINNGNYNAAQRHWTDLLSKKIPTIDLPSYAKRPSVKTFNSYTLKTVISSELTQKLDAFAKQNMGTLNVSLLSAVYVLLNKYTSENDITLGTFTSGRNHPSLNEMPGLFVNTIVLNNILDPQKDTLTDTFRKVKDSFTKAFTHQDYPFDLLIEDLHLSQDTSRNPLFDITVVFQDYLDNESGEVYSDEIEEIGFTKRAFDINFEFINKGSFLEMIVAFNADIYDKGTITSFINHFRQVLQQFVIAADVSLQSLDYISAEEKTALDSFNHTKVDYPSDETIVSLFEKQVLTAPDHPAVIYGGVSLSYSELNARANQLAYYLREKFSIKGDDLICIQLSRSEKMLVSILGILKSGAAYVPISPDYPQDRTNYILSDTRAKVNIDESFLLEFESCKELYSKENPESVIRQDHLAYIIYTSGTTGNPKGVMIQHGSLVNRLMWMQSRYPLADKDVLIQKTPYTFDVSVWELLWWCIYGATLSVPEQGAEKDPSLIIETIERDHVSVIHFVPSMFTAFLNHIDTYPEEKQKLTSLKTVFTSGEALSVYQKELFYRLFPEHISLVNLYGPTEACIDVTYYDCKKDIKNTIIPIGKPIDNTQMYVLDDAHGIVPIGVTGELYISGDGLARGYLNRVDLTAEKFVENPFIPGAKMYRTGDLGRWLADGTIEYLGRIDHQVKIRGHRIELGEIDSQVLSFSESIKSVVTEVKEHEEDKSLVVYYISDTPIDKQDLARHLESKLPKYMLPGFYVELDQIPLTSNGKIDRKNLREVSSEDLITTEYVAAASEEERVLVSVFEQVLKHSPISIRDNYYNLGGDSIKSIQIVSRLRQQGYSLKVEHILQYPVLEELARYMTTEVAQIDQSAVTGESILTPIQRYFFESEEITNKNHYNQSVILKSSERLSASVLETSLKRLVEHHDALRMVYTQTEGEWNQYNSGIDGVHYRLAYFDIRESGSESEELSQLQQIGEDLQSTINIESGVLFHAGHISMSDGDRIILVVHHLVMDGVSWRILLEDLGKLYESGVQGLSSDLPSKTDSFQSWGKALDEYSRSLELSKERLYWEGVESENYAPLATDYPVEGKQVLDKSLGFSLSTDATKLLQTHAGRKYSAEINDVLLTGLALALQNQFGVSKTKVLMEGHGREVMNTGLDISRTIGWFTSVYPFNLDISDKSQPALVSVKEGLRSIPNKGIGYGILRDLKKEIDSQSMPSVLFNYLGDFNEEGDKKDDATQKFPLFRYSSENIGSSVDPSNLSTDILFDVSGMTVNGEMNISIRYSTKVFKEGTIENLSSAYKTNLEAIVRESEDSSVILTPSDLTYKELSFNTITEISVGHEIEDIYELSPMQQGLYFHWLMNAKGSAYFVQTSYRFKSVNLDLSLVEQAFGMLLNRYTILRTSFENRYGEVPLQIVHKKARLDFRHLILESEIGLDNIKQEDINQGFILNEPTQMRLVVVELPDDYYEFIWSHHHIVMDGWCLSILINDFAAILQSLQQETILSLPEVEKYSSYIQWLKNIDKDEVLAYWEDYLQGKDSPTLIPFAKEFHEDTIQYDLSSHISFVDKDVYKEIVQFCKNSGITLNTYIQAVWSYLLSAYNDFEEVTFGAVVSGRPPEVRGIESMVGLFINTVPVRVAINKDETPQILLDKMHRESIGSTKYHYLSLAEIQNKSTLKRNLINHILIFENFLMAERSVDPENDKDPDSIKIEKSKFQLQTTYPFNFEVFPTDEDLRILVDYNKNVFDDYSVVNIVRVFKEILAFFKENINVPFAEINDELEKQSIYFKAIRQKDIKEIVNTTDSNLIKQKNSNKLSAFIKNKKQ</sequence>
<dbReference type="NCBIfam" id="TIGR01720">
    <property type="entry name" value="NRPS-para261"/>
    <property type="match status" value="1"/>
</dbReference>
<dbReference type="PROSITE" id="PS50075">
    <property type="entry name" value="CARRIER"/>
    <property type="match status" value="1"/>
</dbReference>
<accession>A0ABS1FUW6</accession>
<comment type="caution">
    <text evidence="2">The sequence shown here is derived from an EMBL/GenBank/DDBJ whole genome shotgun (WGS) entry which is preliminary data.</text>
</comment>
<dbReference type="InterPro" id="IPR042099">
    <property type="entry name" value="ANL_N_sf"/>
</dbReference>
<dbReference type="InterPro" id="IPR023213">
    <property type="entry name" value="CAT-like_dom_sf"/>
</dbReference>
<dbReference type="Gene3D" id="3.30.300.30">
    <property type="match status" value="1"/>
</dbReference>
<gene>
    <name evidence="2" type="ORF">JHL15_10600</name>
</gene>
<dbReference type="PROSITE" id="PS00455">
    <property type="entry name" value="AMP_BINDING"/>
    <property type="match status" value="1"/>
</dbReference>
<dbReference type="InterPro" id="IPR001242">
    <property type="entry name" value="Condensation_dom"/>
</dbReference>
<dbReference type="Pfam" id="PF00668">
    <property type="entry name" value="Condensation"/>
    <property type="match status" value="3"/>
</dbReference>
<dbReference type="NCBIfam" id="TIGR01733">
    <property type="entry name" value="AA-adenyl-dom"/>
    <property type="match status" value="1"/>
</dbReference>
<dbReference type="Gene3D" id="3.40.50.12780">
    <property type="entry name" value="N-terminal domain of ligase-like"/>
    <property type="match status" value="1"/>
</dbReference>
<dbReference type="RefSeq" id="WP_200245628.1">
    <property type="nucleotide sequence ID" value="NZ_JAENHK010000010.1"/>
</dbReference>
<dbReference type="CDD" id="cd19534">
    <property type="entry name" value="E_NRPS"/>
    <property type="match status" value="1"/>
</dbReference>
<dbReference type="SUPFAM" id="SSF47336">
    <property type="entry name" value="ACP-like"/>
    <property type="match status" value="1"/>
</dbReference>
<dbReference type="InterPro" id="IPR010060">
    <property type="entry name" value="NRPS_synth"/>
</dbReference>
<feature type="domain" description="Carrier" evidence="1">
    <location>
        <begin position="1021"/>
        <end position="1095"/>
    </location>
</feature>
<dbReference type="Proteomes" id="UP000628669">
    <property type="component" value="Unassembled WGS sequence"/>
</dbReference>
<dbReference type="InterPro" id="IPR009081">
    <property type="entry name" value="PP-bd_ACP"/>
</dbReference>
<dbReference type="InterPro" id="IPR020845">
    <property type="entry name" value="AMP-binding_CS"/>
</dbReference>
<protein>
    <submittedName>
        <fullName evidence="2">Amino acid adenylation domain-containing protein</fullName>
    </submittedName>
</protein>
<dbReference type="Pfam" id="PF00501">
    <property type="entry name" value="AMP-binding"/>
    <property type="match status" value="1"/>
</dbReference>
<dbReference type="InterPro" id="IPR036736">
    <property type="entry name" value="ACP-like_sf"/>
</dbReference>
<dbReference type="SUPFAM" id="SSF52777">
    <property type="entry name" value="CoA-dependent acyltransferases"/>
    <property type="match status" value="6"/>
</dbReference>
<keyword evidence="3" id="KW-1185">Reference proteome</keyword>
<dbReference type="CDD" id="cd05930">
    <property type="entry name" value="A_NRPS"/>
    <property type="match status" value="1"/>
</dbReference>
<dbReference type="InterPro" id="IPR045851">
    <property type="entry name" value="AMP-bd_C_sf"/>
</dbReference>
<dbReference type="InterPro" id="IPR010071">
    <property type="entry name" value="AA_adenyl_dom"/>
</dbReference>
<dbReference type="Gene3D" id="1.10.1200.10">
    <property type="entry name" value="ACP-like"/>
    <property type="match status" value="1"/>
</dbReference>
<evidence type="ECO:0000313" key="2">
    <source>
        <dbReference type="EMBL" id="MBK1896202.1"/>
    </source>
</evidence>
<dbReference type="Gene3D" id="3.30.559.30">
    <property type="entry name" value="Nonribosomal peptide synthetase, condensation domain"/>
    <property type="match status" value="3"/>
</dbReference>
<dbReference type="Gene3D" id="3.30.559.10">
    <property type="entry name" value="Chloramphenicol acetyltransferase-like domain"/>
    <property type="match status" value="3"/>
</dbReference>
<evidence type="ECO:0000313" key="3">
    <source>
        <dbReference type="Proteomes" id="UP000628669"/>
    </source>
</evidence>
<reference evidence="3" key="1">
    <citation type="submission" date="2021-01" db="EMBL/GenBank/DDBJ databases">
        <title>Genome public.</title>
        <authorList>
            <person name="Liu C."/>
            <person name="Sun Q."/>
        </authorList>
    </citation>
    <scope>NUCLEOTIDE SEQUENCE [LARGE SCALE GENOMIC DNA]</scope>
    <source>
        <strain evidence="3">YIM B02567</strain>
    </source>
</reference>
<dbReference type="PANTHER" id="PTHR45398:SF1">
    <property type="entry name" value="ENZYME, PUTATIVE (JCVI)-RELATED"/>
    <property type="match status" value="1"/>
</dbReference>
<proteinExistence type="predicted"/>